<dbReference type="EMBL" id="JAJSOF020000021">
    <property type="protein sequence ID" value="KAJ4437196.1"/>
    <property type="molecule type" value="Genomic_DNA"/>
</dbReference>
<accession>A0ABQ8STV0</accession>
<feature type="non-terminal residue" evidence="11">
    <location>
        <position position="297"/>
    </location>
</feature>
<dbReference type="Pfam" id="PF02949">
    <property type="entry name" value="7tm_6"/>
    <property type="match status" value="1"/>
</dbReference>
<evidence type="ECO:0000256" key="7">
    <source>
        <dbReference type="ARBA" id="ARBA00023136"/>
    </source>
</evidence>
<dbReference type="InterPro" id="IPR004117">
    <property type="entry name" value="7tm6_olfct_rcpt"/>
</dbReference>
<protein>
    <recommendedName>
        <fullName evidence="13">Odorant receptor</fullName>
    </recommendedName>
</protein>
<feature type="transmembrane region" description="Helical" evidence="10">
    <location>
        <begin position="188"/>
        <end position="210"/>
    </location>
</feature>
<evidence type="ECO:0000256" key="5">
    <source>
        <dbReference type="ARBA" id="ARBA00022725"/>
    </source>
</evidence>
<keyword evidence="9" id="KW-0807">Transducer</keyword>
<keyword evidence="12" id="KW-1185">Reference proteome</keyword>
<evidence type="ECO:0000256" key="4">
    <source>
        <dbReference type="ARBA" id="ARBA00022692"/>
    </source>
</evidence>
<feature type="transmembrane region" description="Helical" evidence="10">
    <location>
        <begin position="222"/>
        <end position="242"/>
    </location>
</feature>
<dbReference type="Proteomes" id="UP001148838">
    <property type="component" value="Unassembled WGS sequence"/>
</dbReference>
<evidence type="ECO:0000313" key="12">
    <source>
        <dbReference type="Proteomes" id="UP001148838"/>
    </source>
</evidence>
<comment type="caution">
    <text evidence="11">The sequence shown here is derived from an EMBL/GenBank/DDBJ whole genome shotgun (WGS) entry which is preliminary data.</text>
</comment>
<keyword evidence="2" id="KW-1003">Cell membrane</keyword>
<reference evidence="11 12" key="1">
    <citation type="journal article" date="2022" name="Allergy">
        <title>Genome assembly and annotation of Periplaneta americana reveal a comprehensive cockroach allergen profile.</title>
        <authorList>
            <person name="Wang L."/>
            <person name="Xiong Q."/>
            <person name="Saelim N."/>
            <person name="Wang L."/>
            <person name="Nong W."/>
            <person name="Wan A.T."/>
            <person name="Shi M."/>
            <person name="Liu X."/>
            <person name="Cao Q."/>
            <person name="Hui J.H.L."/>
            <person name="Sookrung N."/>
            <person name="Leung T.F."/>
            <person name="Tungtrongchitr A."/>
            <person name="Tsui S.K.W."/>
        </authorList>
    </citation>
    <scope>NUCLEOTIDE SEQUENCE [LARGE SCALE GENOMIC DNA]</scope>
    <source>
        <strain evidence="11">PWHHKU_190912</strain>
    </source>
</reference>
<feature type="transmembrane region" description="Helical" evidence="10">
    <location>
        <begin position="105"/>
        <end position="126"/>
    </location>
</feature>
<evidence type="ECO:0000256" key="6">
    <source>
        <dbReference type="ARBA" id="ARBA00022989"/>
    </source>
</evidence>
<evidence type="ECO:0000256" key="8">
    <source>
        <dbReference type="ARBA" id="ARBA00023170"/>
    </source>
</evidence>
<comment type="subcellular location">
    <subcellularLocation>
        <location evidence="1">Cell membrane</location>
        <topology evidence="1">Multi-pass membrane protein</topology>
    </subcellularLocation>
</comment>
<name>A0ABQ8STV0_PERAM</name>
<evidence type="ECO:0000256" key="2">
    <source>
        <dbReference type="ARBA" id="ARBA00022475"/>
    </source>
</evidence>
<sequence>MLTRFRMKTLEQLFHIIESFTWEDMPLKDPETGELTMAGWIPRLETIIKKCMPVSLTIHFIQTGVRFLTTSNVIYDTHYPFDITVTPVYEIILMTQLFAMARLTILFYGPLYLYITLICVACTQIQKVKSSLFEIKQKHSKALEMSPDYDKKFDEEEICIIQNKLNSIVRLHQQVVSYVITLEDVMTMLLGGVLFFLLLTQCTAAFAAVLNLEKINDLSRVILVYVAATILASIYCSFGTTLTEEYESVKNAAWNCDWVGTPVSFQKCISLIISVANQGFTLTAAKFTPVCNVTLMN</sequence>
<gene>
    <name evidence="11" type="ORF">ANN_17331</name>
</gene>
<evidence type="ECO:0000256" key="10">
    <source>
        <dbReference type="SAM" id="Phobius"/>
    </source>
</evidence>
<organism evidence="11 12">
    <name type="scientific">Periplaneta americana</name>
    <name type="common">American cockroach</name>
    <name type="synonym">Blatta americana</name>
    <dbReference type="NCBI Taxonomy" id="6978"/>
    <lineage>
        <taxon>Eukaryota</taxon>
        <taxon>Metazoa</taxon>
        <taxon>Ecdysozoa</taxon>
        <taxon>Arthropoda</taxon>
        <taxon>Hexapoda</taxon>
        <taxon>Insecta</taxon>
        <taxon>Pterygota</taxon>
        <taxon>Neoptera</taxon>
        <taxon>Polyneoptera</taxon>
        <taxon>Dictyoptera</taxon>
        <taxon>Blattodea</taxon>
        <taxon>Blattoidea</taxon>
        <taxon>Blattidae</taxon>
        <taxon>Blattinae</taxon>
        <taxon>Periplaneta</taxon>
    </lineage>
</organism>
<keyword evidence="7 10" id="KW-0472">Membrane</keyword>
<keyword evidence="3" id="KW-0716">Sensory transduction</keyword>
<evidence type="ECO:0000256" key="9">
    <source>
        <dbReference type="ARBA" id="ARBA00023224"/>
    </source>
</evidence>
<dbReference type="PANTHER" id="PTHR21137:SF35">
    <property type="entry name" value="ODORANT RECEPTOR 19A-RELATED"/>
    <property type="match status" value="1"/>
</dbReference>
<proteinExistence type="predicted"/>
<evidence type="ECO:0008006" key="13">
    <source>
        <dbReference type="Google" id="ProtNLM"/>
    </source>
</evidence>
<keyword evidence="4 10" id="KW-0812">Transmembrane</keyword>
<evidence type="ECO:0000313" key="11">
    <source>
        <dbReference type="EMBL" id="KAJ4437196.1"/>
    </source>
</evidence>
<evidence type="ECO:0000256" key="1">
    <source>
        <dbReference type="ARBA" id="ARBA00004651"/>
    </source>
</evidence>
<evidence type="ECO:0000256" key="3">
    <source>
        <dbReference type="ARBA" id="ARBA00022606"/>
    </source>
</evidence>
<keyword evidence="6 10" id="KW-1133">Transmembrane helix</keyword>
<keyword evidence="5" id="KW-0552">Olfaction</keyword>
<keyword evidence="8" id="KW-0675">Receptor</keyword>
<dbReference type="PANTHER" id="PTHR21137">
    <property type="entry name" value="ODORANT RECEPTOR"/>
    <property type="match status" value="1"/>
</dbReference>